<name>A0A521EDP4_9EURY</name>
<organism evidence="3 4">
    <name type="scientific">Halorubrum cibi</name>
    <dbReference type="NCBI Taxonomy" id="413815"/>
    <lineage>
        <taxon>Archaea</taxon>
        <taxon>Methanobacteriati</taxon>
        <taxon>Methanobacteriota</taxon>
        <taxon>Stenosarchaea group</taxon>
        <taxon>Halobacteria</taxon>
        <taxon>Halobacteriales</taxon>
        <taxon>Haloferacaceae</taxon>
        <taxon>Halorubrum</taxon>
    </lineage>
</organism>
<evidence type="ECO:0000313" key="3">
    <source>
        <dbReference type="EMBL" id="SMO81571.1"/>
    </source>
</evidence>
<protein>
    <recommendedName>
        <fullName evidence="5">SMODS and SLOG-associating 2TM effector domain-containing protein</fullName>
    </recommendedName>
</protein>
<keyword evidence="2" id="KW-0812">Transmembrane</keyword>
<keyword evidence="4" id="KW-1185">Reference proteome</keyword>
<feature type="transmembrane region" description="Helical" evidence="2">
    <location>
        <begin position="46"/>
        <end position="67"/>
    </location>
</feature>
<keyword evidence="2" id="KW-1133">Transmembrane helix</keyword>
<dbReference type="AlphaFoldDB" id="A0A521EDP4"/>
<gene>
    <name evidence="3" type="ORF">SAMN06264867_11032</name>
</gene>
<keyword evidence="2" id="KW-0472">Membrane</keyword>
<dbReference type="RefSeq" id="WP_142987352.1">
    <property type="nucleotide sequence ID" value="NZ_FXTD01000010.1"/>
</dbReference>
<reference evidence="3 4" key="1">
    <citation type="submission" date="2017-05" db="EMBL/GenBank/DDBJ databases">
        <authorList>
            <person name="Varghese N."/>
            <person name="Submissions S."/>
        </authorList>
    </citation>
    <scope>NUCLEOTIDE SEQUENCE [LARGE SCALE GENOMIC DNA]</scope>
    <source>
        <strain evidence="3 4">DSM 19504</strain>
    </source>
</reference>
<feature type="region of interest" description="Disordered" evidence="1">
    <location>
        <begin position="169"/>
        <end position="205"/>
    </location>
</feature>
<dbReference type="Proteomes" id="UP000319712">
    <property type="component" value="Unassembled WGS sequence"/>
</dbReference>
<evidence type="ECO:0000256" key="1">
    <source>
        <dbReference type="SAM" id="MobiDB-lite"/>
    </source>
</evidence>
<proteinExistence type="predicted"/>
<sequence length="205" mass="24346">MTSSFSDKHHRLYRWFFEEYNKQYINYEKYYEASEHYRWRAKQVRWGTGILSSLIIIIVLTIVQGFYQNILTPVVVGLSLLTGVISLIGSIGDFERKYIIYYNSGQEHDDLYSEFDNMIKVRLPDPSADFDELKEECDRLVEEKDELNGLTPQLEERWYNKMVEERGEDAVHWDPQPLEKMREAKFKPDSEETESNSKETETTSE</sequence>
<evidence type="ECO:0008006" key="5">
    <source>
        <dbReference type="Google" id="ProtNLM"/>
    </source>
</evidence>
<feature type="transmembrane region" description="Helical" evidence="2">
    <location>
        <begin position="73"/>
        <end position="92"/>
    </location>
</feature>
<accession>A0A521EDP4</accession>
<evidence type="ECO:0000313" key="4">
    <source>
        <dbReference type="Proteomes" id="UP000319712"/>
    </source>
</evidence>
<dbReference type="EMBL" id="FXTD01000010">
    <property type="protein sequence ID" value="SMO81571.1"/>
    <property type="molecule type" value="Genomic_DNA"/>
</dbReference>
<evidence type="ECO:0000256" key="2">
    <source>
        <dbReference type="SAM" id="Phobius"/>
    </source>
</evidence>